<dbReference type="AlphaFoldDB" id="A0AAE6JM95"/>
<dbReference type="Pfam" id="PF09357">
    <property type="entry name" value="RteC"/>
    <property type="match status" value="1"/>
</dbReference>
<proteinExistence type="predicted"/>
<reference evidence="1 3" key="1">
    <citation type="submission" date="2019-08" db="EMBL/GenBank/DDBJ databases">
        <title>Comparative genome analysis confer to the adaptation heavy metal polluted environment.</title>
        <authorList>
            <person name="Li Y."/>
        </authorList>
    </citation>
    <scope>NUCLEOTIDE SEQUENCE [LARGE SCALE GENOMIC DNA]</scope>
    <source>
        <strain evidence="1 3">P2</strain>
    </source>
</reference>
<dbReference type="EMBL" id="CP071880">
    <property type="protein sequence ID" value="QTE50230.1"/>
    <property type="molecule type" value="Genomic_DNA"/>
</dbReference>
<dbReference type="RefSeq" id="WP_112653076.1">
    <property type="nucleotide sequence ID" value="NZ_CP043451.1"/>
</dbReference>
<evidence type="ECO:0000313" key="1">
    <source>
        <dbReference type="EMBL" id="QEM07217.1"/>
    </source>
</evidence>
<evidence type="ECO:0000313" key="3">
    <source>
        <dbReference type="Proteomes" id="UP000250557"/>
    </source>
</evidence>
<keyword evidence="4" id="KW-1185">Reference proteome</keyword>
<dbReference type="Proteomes" id="UP000250557">
    <property type="component" value="Chromosome"/>
</dbReference>
<organism evidence="1 3">
    <name type="scientific">Mucilaginibacter rubeus</name>
    <dbReference type="NCBI Taxonomy" id="2027860"/>
    <lineage>
        <taxon>Bacteria</taxon>
        <taxon>Pseudomonadati</taxon>
        <taxon>Bacteroidota</taxon>
        <taxon>Sphingobacteriia</taxon>
        <taxon>Sphingobacteriales</taxon>
        <taxon>Sphingobacteriaceae</taxon>
        <taxon>Mucilaginibacter</taxon>
    </lineage>
</organism>
<dbReference type="Proteomes" id="UP000663940">
    <property type="component" value="Chromosome"/>
</dbReference>
<evidence type="ECO:0000313" key="2">
    <source>
        <dbReference type="EMBL" id="QTE50230.1"/>
    </source>
</evidence>
<evidence type="ECO:0000313" key="4">
    <source>
        <dbReference type="Proteomes" id="UP000663940"/>
    </source>
</evidence>
<accession>A0AAE6JM95</accession>
<sequence>MNEIFEKLKVDLLERLSNLEEQLTPIERLHAANIISGDITLRLKELIKEHVFLSEEEEIQFFKHINPEILSHQIEEGLRYKLLINQPINTTENIVQYYEEEMKTMQSFYRMNNFHYQYYKNNFMELDKIYFLKNNGPVTIPLPEIPYNIIYSCTPMSFLFAQFIAYERTQYFILQQIAKVRNWPSVYSESEGGDEFADFKWTGDITNVVELAYGIYLTGQINHGNASLNQIVRWLEKSLKVNVGIIQKKFTDIERRKRLSITKFLDQMKQAILKKIDSGNS</sequence>
<name>A0AAE6JM95_9SPHI</name>
<dbReference type="InterPro" id="IPR018534">
    <property type="entry name" value="Tet_reg_excision_RteC"/>
</dbReference>
<gene>
    <name evidence="1" type="ORF">DIU31_028335</name>
    <name evidence="2" type="ORF">J3L21_32670</name>
</gene>
<protein>
    <submittedName>
        <fullName evidence="2">RteC domain-containing protein</fullName>
    </submittedName>
</protein>
<dbReference type="EMBL" id="CP043451">
    <property type="protein sequence ID" value="QEM07217.1"/>
    <property type="molecule type" value="Genomic_DNA"/>
</dbReference>
<reference evidence="2 4" key="2">
    <citation type="submission" date="2021-03" db="EMBL/GenBank/DDBJ databases">
        <title>Mucilaginibacter strains isolated from gold and copper mining confer multi heavy-metal resistance.</title>
        <authorList>
            <person name="Li Y."/>
        </authorList>
    </citation>
    <scope>NUCLEOTIDE SEQUENCE [LARGE SCALE GENOMIC DNA]</scope>
    <source>
        <strain evidence="2 4">P2-4</strain>
    </source>
</reference>